<dbReference type="Proteomes" id="UP000827549">
    <property type="component" value="Chromosome 3"/>
</dbReference>
<accession>A0AAF0Y5P3</accession>
<proteinExistence type="predicted"/>
<feature type="region of interest" description="Disordered" evidence="1">
    <location>
        <begin position="45"/>
        <end position="85"/>
    </location>
</feature>
<evidence type="ECO:0000313" key="2">
    <source>
        <dbReference type="EMBL" id="WOO80452.1"/>
    </source>
</evidence>
<dbReference type="AlphaFoldDB" id="A0AAF0Y5P3"/>
<dbReference type="EMBL" id="CP086716">
    <property type="protein sequence ID" value="WOO80452.1"/>
    <property type="molecule type" value="Genomic_DNA"/>
</dbReference>
<gene>
    <name evidence="2" type="ORF">LOC62_03G003971</name>
</gene>
<keyword evidence="3" id="KW-1185">Reference proteome</keyword>
<dbReference type="GeneID" id="87807212"/>
<name>A0AAF0Y5P3_9TREE</name>
<dbReference type="RefSeq" id="XP_062626484.1">
    <property type="nucleotide sequence ID" value="XM_062770500.1"/>
</dbReference>
<evidence type="ECO:0000313" key="3">
    <source>
        <dbReference type="Proteomes" id="UP000827549"/>
    </source>
</evidence>
<evidence type="ECO:0000256" key="1">
    <source>
        <dbReference type="SAM" id="MobiDB-lite"/>
    </source>
</evidence>
<organism evidence="2 3">
    <name type="scientific">Vanrija pseudolonga</name>
    <dbReference type="NCBI Taxonomy" id="143232"/>
    <lineage>
        <taxon>Eukaryota</taxon>
        <taxon>Fungi</taxon>
        <taxon>Dikarya</taxon>
        <taxon>Basidiomycota</taxon>
        <taxon>Agaricomycotina</taxon>
        <taxon>Tremellomycetes</taxon>
        <taxon>Trichosporonales</taxon>
        <taxon>Trichosporonaceae</taxon>
        <taxon>Vanrija</taxon>
    </lineage>
</organism>
<sequence length="131" mass="14296">MSTSANARYATKPNFTTECRFNADNRAAIRMGVVGPCGRRFPGSSGYCDSHDPNAGYYEQEDEPMDVDTESESEDELVVVPPPKAQPKEVAKVNKVEVKPVPKVVAQAQAPAPKVPLLSSRIITKPLPKRK</sequence>
<reference evidence="2" key="1">
    <citation type="submission" date="2023-10" db="EMBL/GenBank/DDBJ databases">
        <authorList>
            <person name="Noh H."/>
        </authorList>
    </citation>
    <scope>NUCLEOTIDE SEQUENCE</scope>
    <source>
        <strain evidence="2">DUCC4014</strain>
    </source>
</reference>
<protein>
    <submittedName>
        <fullName evidence="2">Uncharacterized protein</fullName>
    </submittedName>
</protein>
<feature type="compositionally biased region" description="Acidic residues" evidence="1">
    <location>
        <begin position="59"/>
        <end position="77"/>
    </location>
</feature>